<organism evidence="2 3">
    <name type="scientific">Candidatus Nomurabacteria bacterium CG10_big_fil_rev_8_21_14_0_10_03_31_7</name>
    <dbReference type="NCBI Taxonomy" id="1974730"/>
    <lineage>
        <taxon>Bacteria</taxon>
        <taxon>Candidatus Nomuraibacteriota</taxon>
    </lineage>
</organism>
<proteinExistence type="predicted"/>
<dbReference type="PROSITE" id="PS00028">
    <property type="entry name" value="ZINC_FINGER_C2H2_1"/>
    <property type="match status" value="1"/>
</dbReference>
<accession>A0A2J0JJ30</accession>
<evidence type="ECO:0000313" key="3">
    <source>
        <dbReference type="Proteomes" id="UP000228613"/>
    </source>
</evidence>
<reference evidence="3" key="1">
    <citation type="submission" date="2017-09" db="EMBL/GenBank/DDBJ databases">
        <title>Depth-based differentiation of microbial function through sediment-hosted aquifers and enrichment of novel symbionts in the deep terrestrial subsurface.</title>
        <authorList>
            <person name="Probst A.J."/>
            <person name="Ladd B."/>
            <person name="Jarett J.K."/>
            <person name="Geller-Mcgrath D.E."/>
            <person name="Sieber C.M.K."/>
            <person name="Emerson J.B."/>
            <person name="Anantharaman K."/>
            <person name="Thomas B.C."/>
            <person name="Malmstrom R."/>
            <person name="Stieglmeier M."/>
            <person name="Klingl A."/>
            <person name="Woyke T."/>
            <person name="Ryan C.M."/>
            <person name="Banfield J.F."/>
        </authorList>
    </citation>
    <scope>NUCLEOTIDE SEQUENCE [LARGE SCALE GENOMIC DNA]</scope>
</reference>
<dbReference type="EMBL" id="PFCP01000012">
    <property type="protein sequence ID" value="PIR69101.1"/>
    <property type="molecule type" value="Genomic_DNA"/>
</dbReference>
<feature type="non-terminal residue" evidence="2">
    <location>
        <position position="1"/>
    </location>
</feature>
<sequence>EYMAKHQHDKNANELWQYFQDVIHWVRKTFPNYRKEMAGVNWGELYNEFKSKKPDSEKLEKEVKKLMQDEDVTKKSGIYPYVLTQKERYLSIRAFTPNMKREAYERQDGICPVCKKEFAIGEMEADHINPWHDGGRTIAENCQMLCKEDNRTKSGK</sequence>
<dbReference type="Gene3D" id="1.10.30.50">
    <property type="match status" value="1"/>
</dbReference>
<keyword evidence="2" id="KW-0378">Hydrolase</keyword>
<dbReference type="GO" id="GO:0003676">
    <property type="term" value="F:nucleic acid binding"/>
    <property type="evidence" value="ECO:0007669"/>
    <property type="project" value="InterPro"/>
</dbReference>
<dbReference type="InterPro" id="IPR003615">
    <property type="entry name" value="HNH_nuc"/>
</dbReference>
<evidence type="ECO:0000259" key="1">
    <source>
        <dbReference type="PROSITE" id="PS00028"/>
    </source>
</evidence>
<keyword evidence="2" id="KW-0255">Endonuclease</keyword>
<dbReference type="CDD" id="cd00085">
    <property type="entry name" value="HNHc"/>
    <property type="match status" value="1"/>
</dbReference>
<keyword evidence="2" id="KW-0540">Nuclease</keyword>
<feature type="domain" description="C2H2-type" evidence="1">
    <location>
        <begin position="111"/>
        <end position="132"/>
    </location>
</feature>
<dbReference type="InterPro" id="IPR013087">
    <property type="entry name" value="Znf_C2H2_type"/>
</dbReference>
<dbReference type="Pfam" id="PF01844">
    <property type="entry name" value="HNH"/>
    <property type="match status" value="1"/>
</dbReference>
<dbReference type="InterPro" id="IPR002711">
    <property type="entry name" value="HNH"/>
</dbReference>
<dbReference type="Proteomes" id="UP000228613">
    <property type="component" value="Unassembled WGS sequence"/>
</dbReference>
<evidence type="ECO:0000313" key="2">
    <source>
        <dbReference type="EMBL" id="PIR69101.1"/>
    </source>
</evidence>
<dbReference type="GO" id="GO:0008270">
    <property type="term" value="F:zinc ion binding"/>
    <property type="evidence" value="ECO:0007669"/>
    <property type="project" value="InterPro"/>
</dbReference>
<gene>
    <name evidence="2" type="ORF">COU48_00350</name>
</gene>
<protein>
    <submittedName>
        <fullName evidence="2">HNH endonuclease</fullName>
    </submittedName>
</protein>
<dbReference type="AlphaFoldDB" id="A0A2J0JJ30"/>
<comment type="caution">
    <text evidence="2">The sequence shown here is derived from an EMBL/GenBank/DDBJ whole genome shotgun (WGS) entry which is preliminary data.</text>
</comment>
<dbReference type="SMART" id="SM00507">
    <property type="entry name" value="HNHc"/>
    <property type="match status" value="1"/>
</dbReference>
<dbReference type="GO" id="GO:0004519">
    <property type="term" value="F:endonuclease activity"/>
    <property type="evidence" value="ECO:0007669"/>
    <property type="project" value="UniProtKB-KW"/>
</dbReference>
<name>A0A2J0JJ30_9BACT</name>